<evidence type="ECO:0000256" key="1">
    <source>
        <dbReference type="SAM" id="MobiDB-lite"/>
    </source>
</evidence>
<organism evidence="2 3">
    <name type="scientific">Henosepilachna vigintioctopunctata</name>
    <dbReference type="NCBI Taxonomy" id="420089"/>
    <lineage>
        <taxon>Eukaryota</taxon>
        <taxon>Metazoa</taxon>
        <taxon>Ecdysozoa</taxon>
        <taxon>Arthropoda</taxon>
        <taxon>Hexapoda</taxon>
        <taxon>Insecta</taxon>
        <taxon>Pterygota</taxon>
        <taxon>Neoptera</taxon>
        <taxon>Endopterygota</taxon>
        <taxon>Coleoptera</taxon>
        <taxon>Polyphaga</taxon>
        <taxon>Cucujiformia</taxon>
        <taxon>Coccinelloidea</taxon>
        <taxon>Coccinellidae</taxon>
        <taxon>Epilachninae</taxon>
        <taxon>Epilachnini</taxon>
        <taxon>Henosepilachna</taxon>
    </lineage>
</organism>
<proteinExistence type="predicted"/>
<feature type="region of interest" description="Disordered" evidence="1">
    <location>
        <begin position="291"/>
        <end position="316"/>
    </location>
</feature>
<reference evidence="2 3" key="1">
    <citation type="submission" date="2023-03" db="EMBL/GenBank/DDBJ databases">
        <title>Genome insight into feeding habits of ladybird beetles.</title>
        <authorList>
            <person name="Li H.-S."/>
            <person name="Huang Y.-H."/>
            <person name="Pang H."/>
        </authorList>
    </citation>
    <scope>NUCLEOTIDE SEQUENCE [LARGE SCALE GENOMIC DNA]</scope>
    <source>
        <strain evidence="2">SYSU_2023b</strain>
        <tissue evidence="2">Whole body</tissue>
    </source>
</reference>
<accession>A0AAW1U931</accession>
<evidence type="ECO:0000313" key="3">
    <source>
        <dbReference type="Proteomes" id="UP001431783"/>
    </source>
</evidence>
<feature type="region of interest" description="Disordered" evidence="1">
    <location>
        <begin position="165"/>
        <end position="186"/>
    </location>
</feature>
<comment type="caution">
    <text evidence="2">The sequence shown here is derived from an EMBL/GenBank/DDBJ whole genome shotgun (WGS) entry which is preliminary data.</text>
</comment>
<feature type="compositionally biased region" description="Polar residues" evidence="1">
    <location>
        <begin position="167"/>
        <end position="177"/>
    </location>
</feature>
<keyword evidence="3" id="KW-1185">Reference proteome</keyword>
<evidence type="ECO:0000313" key="2">
    <source>
        <dbReference type="EMBL" id="KAK9877221.1"/>
    </source>
</evidence>
<feature type="compositionally biased region" description="Basic and acidic residues" evidence="1">
    <location>
        <begin position="299"/>
        <end position="310"/>
    </location>
</feature>
<dbReference type="Proteomes" id="UP001431783">
    <property type="component" value="Unassembled WGS sequence"/>
</dbReference>
<protein>
    <submittedName>
        <fullName evidence="2">Uncharacterized protein</fullName>
    </submittedName>
</protein>
<dbReference type="AlphaFoldDB" id="A0AAW1U931"/>
<name>A0AAW1U931_9CUCU</name>
<gene>
    <name evidence="2" type="ORF">WA026_016969</name>
</gene>
<dbReference type="EMBL" id="JARQZJ010000040">
    <property type="protein sequence ID" value="KAK9877221.1"/>
    <property type="molecule type" value="Genomic_DNA"/>
</dbReference>
<sequence>MPFSSRLGVSTIPTRESVIRDWSLESDSKKFALDLVGDAEETTKNRRNPSSAVGMRQNLTAIWAGSPSNYDDYSVHRRFAISRAFGGEGCSNHLNRSKYVMGTAINHAAAMRRLESLFSDAKLETKSPSPPREIHVEIEKSSDANCDVHGRNTRNGRRGSVEINGLRKNSANGSHQSLYRKDSGGWNGQKRDLVFNGMGPRRDSMPVISNHLTYYNRRDSLNLPQQPPKKEMEHPSQFSSTLRKDDLSTSTGSLARKDVNGNRWHHRRDSLGSTNSLKRDYLNVPTLRRNSRNFSTDSLDGRRNSWDPGRRGSTSSNCCKEYVREIIKRKVGMIIIEDMLVEGVLTM</sequence>
<feature type="region of interest" description="Disordered" evidence="1">
    <location>
        <begin position="219"/>
        <end position="277"/>
    </location>
</feature>